<sequence>LYHLDNYEKCLAHDAGVYCLGTFHVTPLEEPNPVYELMKEYSEETYAFNHTLIHRGYCVSSRCPDLNATHLAARFEQCTARQTLTLQATLTTLKYCRTRADTLHYQPPTIPQIIFLAVVLFLLMMNVIGTAAAHPLSMLLQNSTGTEQMFVVISGFLYAYQLRIFAKKHRISCRLLPIFIAKRIIRLSPVFFLVVGFAATWWPALGSGPIWTATVGAESKICKEKFWAHLLYINNLVQPEKHCVLPTWYMAVDVQMHILSTFIMLFLLQFPKRMLLILGLLFGASCVLNAVLVYIFDWVPMLYLTVSPENLRTLFLNVPSFSGLYISPWGSISA</sequence>
<feature type="non-terminal residue" evidence="2">
    <location>
        <position position="334"/>
    </location>
</feature>
<keyword evidence="3" id="KW-1185">Reference proteome</keyword>
<keyword evidence="1" id="KW-0812">Transmembrane</keyword>
<evidence type="ECO:0008006" key="4">
    <source>
        <dbReference type="Google" id="ProtNLM"/>
    </source>
</evidence>
<keyword evidence="1" id="KW-0472">Membrane</keyword>
<feature type="transmembrane region" description="Helical" evidence="1">
    <location>
        <begin position="187"/>
        <end position="204"/>
    </location>
</feature>
<dbReference type="PANTHER" id="PTHR11161:SF22">
    <property type="entry name" value="ACYLTRANSFERASE 3 DOMAIN-CONTAINING PROTEIN-RELATED"/>
    <property type="match status" value="1"/>
</dbReference>
<dbReference type="EMBL" id="JTDY01002748">
    <property type="protein sequence ID" value="KOB70794.1"/>
    <property type="molecule type" value="Genomic_DNA"/>
</dbReference>
<dbReference type="AlphaFoldDB" id="A0A0L7L680"/>
<evidence type="ECO:0000256" key="1">
    <source>
        <dbReference type="SAM" id="Phobius"/>
    </source>
</evidence>
<evidence type="ECO:0000313" key="2">
    <source>
        <dbReference type="EMBL" id="KOB70794.1"/>
    </source>
</evidence>
<reference evidence="2 3" key="1">
    <citation type="journal article" date="2015" name="Genome Biol. Evol.">
        <title>The genome of winter moth (Operophtera brumata) provides a genomic perspective on sexual dimorphism and phenology.</title>
        <authorList>
            <person name="Derks M.F."/>
            <person name="Smit S."/>
            <person name="Salis L."/>
            <person name="Schijlen E."/>
            <person name="Bossers A."/>
            <person name="Mateman C."/>
            <person name="Pijl A.S."/>
            <person name="de Ridder D."/>
            <person name="Groenen M.A."/>
            <person name="Visser M.E."/>
            <person name="Megens H.J."/>
        </authorList>
    </citation>
    <scope>NUCLEOTIDE SEQUENCE [LARGE SCALE GENOMIC DNA]</scope>
    <source>
        <strain evidence="2">WM2013NL</strain>
        <tissue evidence="2">Head and thorax</tissue>
    </source>
</reference>
<dbReference type="PANTHER" id="PTHR11161">
    <property type="entry name" value="O-ACYLTRANSFERASE"/>
    <property type="match status" value="1"/>
</dbReference>
<feature type="transmembrane region" description="Helical" evidence="1">
    <location>
        <begin position="248"/>
        <end position="268"/>
    </location>
</feature>
<name>A0A0L7L680_OPEBR</name>
<feature type="transmembrane region" description="Helical" evidence="1">
    <location>
        <begin position="148"/>
        <end position="166"/>
    </location>
</feature>
<keyword evidence="1" id="KW-1133">Transmembrane helix</keyword>
<feature type="transmembrane region" description="Helical" evidence="1">
    <location>
        <begin position="113"/>
        <end position="136"/>
    </location>
</feature>
<accession>A0A0L7L680</accession>
<dbReference type="InterPro" id="IPR052728">
    <property type="entry name" value="O2_lipid_transport_reg"/>
</dbReference>
<comment type="caution">
    <text evidence="2">The sequence shown here is derived from an EMBL/GenBank/DDBJ whole genome shotgun (WGS) entry which is preliminary data.</text>
</comment>
<gene>
    <name evidence="2" type="ORF">OBRU01_14754</name>
</gene>
<organism evidence="2 3">
    <name type="scientific">Operophtera brumata</name>
    <name type="common">Winter moth</name>
    <name type="synonym">Phalaena brumata</name>
    <dbReference type="NCBI Taxonomy" id="104452"/>
    <lineage>
        <taxon>Eukaryota</taxon>
        <taxon>Metazoa</taxon>
        <taxon>Ecdysozoa</taxon>
        <taxon>Arthropoda</taxon>
        <taxon>Hexapoda</taxon>
        <taxon>Insecta</taxon>
        <taxon>Pterygota</taxon>
        <taxon>Neoptera</taxon>
        <taxon>Endopterygota</taxon>
        <taxon>Lepidoptera</taxon>
        <taxon>Glossata</taxon>
        <taxon>Ditrysia</taxon>
        <taxon>Geometroidea</taxon>
        <taxon>Geometridae</taxon>
        <taxon>Larentiinae</taxon>
        <taxon>Operophtera</taxon>
    </lineage>
</organism>
<dbReference type="Proteomes" id="UP000037510">
    <property type="component" value="Unassembled WGS sequence"/>
</dbReference>
<protein>
    <recommendedName>
        <fullName evidence="4">Acyltransferase 3 domain-containing protein</fullName>
    </recommendedName>
</protein>
<feature type="transmembrane region" description="Helical" evidence="1">
    <location>
        <begin position="275"/>
        <end position="296"/>
    </location>
</feature>
<feature type="non-terminal residue" evidence="2">
    <location>
        <position position="1"/>
    </location>
</feature>
<evidence type="ECO:0000313" key="3">
    <source>
        <dbReference type="Proteomes" id="UP000037510"/>
    </source>
</evidence>
<dbReference type="STRING" id="104452.A0A0L7L680"/>
<proteinExistence type="predicted"/>